<dbReference type="PANTHER" id="PTHR43024">
    <property type="entry name" value="UDP-N-ACETYLMURAMOYL-TRIPEPTIDE--D-ALANYL-D-ALANINE LIGASE"/>
    <property type="match status" value="1"/>
</dbReference>
<evidence type="ECO:0000256" key="3">
    <source>
        <dbReference type="ARBA" id="ARBA00022618"/>
    </source>
</evidence>
<keyword evidence="16" id="KW-1185">Reference proteome</keyword>
<dbReference type="Gene3D" id="3.90.190.20">
    <property type="entry name" value="Mur ligase, C-terminal domain"/>
    <property type="match status" value="1"/>
</dbReference>
<dbReference type="UniPathway" id="UPA00219"/>
<feature type="domain" description="Mur ligase central" evidence="14">
    <location>
        <begin position="105"/>
        <end position="292"/>
    </location>
</feature>
<dbReference type="InterPro" id="IPR036615">
    <property type="entry name" value="Mur_ligase_C_dom_sf"/>
</dbReference>
<dbReference type="GO" id="GO:0009252">
    <property type="term" value="P:peptidoglycan biosynthetic process"/>
    <property type="evidence" value="ECO:0007669"/>
    <property type="project" value="UniProtKB-UniRule"/>
</dbReference>
<dbReference type="SUPFAM" id="SSF53244">
    <property type="entry name" value="MurD-like peptide ligases, peptide-binding domain"/>
    <property type="match status" value="1"/>
</dbReference>
<dbReference type="EMBL" id="JACIJD010000003">
    <property type="protein sequence ID" value="MBB5692830.1"/>
    <property type="molecule type" value="Genomic_DNA"/>
</dbReference>
<dbReference type="Gene3D" id="3.40.1190.10">
    <property type="entry name" value="Mur-like, catalytic domain"/>
    <property type="match status" value="1"/>
</dbReference>
<evidence type="ECO:0000256" key="11">
    <source>
        <dbReference type="RuleBase" id="RU004136"/>
    </source>
</evidence>
<comment type="subcellular location">
    <subcellularLocation>
        <location evidence="10 11">Cytoplasm</location>
    </subcellularLocation>
</comment>
<comment type="catalytic activity">
    <reaction evidence="10 11">
        <text>D-alanyl-D-alanine + UDP-N-acetyl-alpha-D-muramoyl-L-alanyl-gamma-D-glutamyl-meso-2,6-diaminopimelate + ATP = UDP-N-acetyl-alpha-D-muramoyl-L-alanyl-gamma-D-glutamyl-meso-2,6-diaminopimeloyl-D-alanyl-D-alanine + ADP + phosphate + H(+)</text>
        <dbReference type="Rhea" id="RHEA:28374"/>
        <dbReference type="ChEBI" id="CHEBI:15378"/>
        <dbReference type="ChEBI" id="CHEBI:30616"/>
        <dbReference type="ChEBI" id="CHEBI:43474"/>
        <dbReference type="ChEBI" id="CHEBI:57822"/>
        <dbReference type="ChEBI" id="CHEBI:61386"/>
        <dbReference type="ChEBI" id="CHEBI:83905"/>
        <dbReference type="ChEBI" id="CHEBI:456216"/>
        <dbReference type="EC" id="6.3.2.10"/>
    </reaction>
</comment>
<evidence type="ECO:0000256" key="8">
    <source>
        <dbReference type="ARBA" id="ARBA00023306"/>
    </source>
</evidence>
<dbReference type="PANTHER" id="PTHR43024:SF1">
    <property type="entry name" value="UDP-N-ACETYLMURAMOYL-TRIPEPTIDE--D-ALANYL-D-ALANINE LIGASE"/>
    <property type="match status" value="1"/>
</dbReference>
<dbReference type="GO" id="GO:0071555">
    <property type="term" value="P:cell wall organization"/>
    <property type="evidence" value="ECO:0007669"/>
    <property type="project" value="UniProtKB-KW"/>
</dbReference>
<evidence type="ECO:0000256" key="1">
    <source>
        <dbReference type="ARBA" id="ARBA00022490"/>
    </source>
</evidence>
<reference evidence="15 16" key="1">
    <citation type="submission" date="2020-08" db="EMBL/GenBank/DDBJ databases">
        <title>Genomic Encyclopedia of Type Strains, Phase IV (KMG-IV): sequencing the most valuable type-strain genomes for metagenomic binning, comparative biology and taxonomic classification.</title>
        <authorList>
            <person name="Goeker M."/>
        </authorList>
    </citation>
    <scope>NUCLEOTIDE SEQUENCE [LARGE SCALE GENOMIC DNA]</scope>
    <source>
        <strain evidence="15 16">DSM 25622</strain>
    </source>
</reference>
<dbReference type="GO" id="GO:0005737">
    <property type="term" value="C:cytoplasm"/>
    <property type="evidence" value="ECO:0007669"/>
    <property type="project" value="UniProtKB-SubCell"/>
</dbReference>
<dbReference type="GO" id="GO:0005524">
    <property type="term" value="F:ATP binding"/>
    <property type="evidence" value="ECO:0007669"/>
    <property type="project" value="UniProtKB-UniRule"/>
</dbReference>
<keyword evidence="8 10" id="KW-0131">Cell cycle</keyword>
<dbReference type="HAMAP" id="MF_02019">
    <property type="entry name" value="MurF"/>
    <property type="match status" value="1"/>
</dbReference>
<dbReference type="SUPFAM" id="SSF53623">
    <property type="entry name" value="MurD-like peptide ligases, catalytic domain"/>
    <property type="match status" value="1"/>
</dbReference>
<comment type="pathway">
    <text evidence="10 11">Cell wall biogenesis; peptidoglycan biosynthesis.</text>
</comment>
<keyword evidence="7 10" id="KW-0573">Peptidoglycan synthesis</keyword>
<dbReference type="EC" id="6.3.2.10" evidence="10 11"/>
<dbReference type="InterPro" id="IPR035911">
    <property type="entry name" value="MurE/MurF_N"/>
</dbReference>
<sequence length="459" mass="45824">MSAALWDSASLREATGGAVPEGVAVTGVSIDSRGTGAGDLFIALRDARDGHDFVPDALARGAACAMVDREIPGAGPLLRVGDTLAGLTALGAAGRARSLARFVAVTGSVGKTSTKEMLAAGLSACGAVHAAAASYNNHWGVPLTLARMPVSAGYGVIEVGMNTRGEIAPLSRLARPHVAVITTIAPAHLGRLGSMEAIAEEKADIAAGLEPGGVAVLPAEGPQAGLLRRRAEEAGARVVTFGEGGDARLESWEGGPESQLFRVALGGEGFDVALGVPGRHMAMNAVAALAAARALGADPRRFAEGLAGFAALAGRGARVLVRVQGGAVLLLDESYNANTTSMRAALAVLAAQKGMRRVAVMGDMLELGDEGVAMHAALAADAAGCADVVFTCGPQMAALYAALPAGRRGAHAADSAALAPIVADALRAGDAVLVKGSLGSRMAGVVRAIKALDHAGAAA</sequence>
<dbReference type="GO" id="GO:0051301">
    <property type="term" value="P:cell division"/>
    <property type="evidence" value="ECO:0007669"/>
    <property type="project" value="UniProtKB-KW"/>
</dbReference>
<evidence type="ECO:0000259" key="14">
    <source>
        <dbReference type="Pfam" id="PF08245"/>
    </source>
</evidence>
<dbReference type="InterPro" id="IPR004101">
    <property type="entry name" value="Mur_ligase_C"/>
</dbReference>
<evidence type="ECO:0000259" key="12">
    <source>
        <dbReference type="Pfam" id="PF01225"/>
    </source>
</evidence>
<protein>
    <recommendedName>
        <fullName evidence="10 11">UDP-N-acetylmuramoyl-tripeptide--D-alanyl-D-alanine ligase</fullName>
        <ecNumber evidence="10 11">6.3.2.10</ecNumber>
    </recommendedName>
    <alternativeName>
        <fullName evidence="10">D-alanyl-D-alanine-adding enzyme</fullName>
    </alternativeName>
</protein>
<dbReference type="Pfam" id="PF01225">
    <property type="entry name" value="Mur_ligase"/>
    <property type="match status" value="1"/>
</dbReference>
<keyword evidence="4 10" id="KW-0547">Nucleotide-binding</keyword>
<evidence type="ECO:0000313" key="16">
    <source>
        <dbReference type="Proteomes" id="UP000580654"/>
    </source>
</evidence>
<keyword evidence="2 10" id="KW-0436">Ligase</keyword>
<proteinExistence type="inferred from homology"/>
<dbReference type="Pfam" id="PF08245">
    <property type="entry name" value="Mur_ligase_M"/>
    <property type="match status" value="1"/>
</dbReference>
<evidence type="ECO:0000313" key="15">
    <source>
        <dbReference type="EMBL" id="MBB5692830.1"/>
    </source>
</evidence>
<dbReference type="InterPro" id="IPR005863">
    <property type="entry name" value="UDP-N-AcMur_synth"/>
</dbReference>
<dbReference type="GO" id="GO:0008360">
    <property type="term" value="P:regulation of cell shape"/>
    <property type="evidence" value="ECO:0007669"/>
    <property type="project" value="UniProtKB-KW"/>
</dbReference>
<dbReference type="Pfam" id="PF02875">
    <property type="entry name" value="Mur_ligase_C"/>
    <property type="match status" value="1"/>
</dbReference>
<evidence type="ECO:0000256" key="6">
    <source>
        <dbReference type="ARBA" id="ARBA00022960"/>
    </source>
</evidence>
<evidence type="ECO:0000256" key="2">
    <source>
        <dbReference type="ARBA" id="ARBA00022598"/>
    </source>
</evidence>
<keyword evidence="6 10" id="KW-0133">Cell shape</keyword>
<dbReference type="RefSeq" id="WP_184514230.1">
    <property type="nucleotide sequence ID" value="NZ_JACIJD010000003.1"/>
</dbReference>
<name>A0A840XZT5_9PROT</name>
<dbReference type="GO" id="GO:0047480">
    <property type="term" value="F:UDP-N-acetylmuramoyl-tripeptide-D-alanyl-D-alanine ligase activity"/>
    <property type="evidence" value="ECO:0007669"/>
    <property type="project" value="UniProtKB-UniRule"/>
</dbReference>
<evidence type="ECO:0000256" key="4">
    <source>
        <dbReference type="ARBA" id="ARBA00022741"/>
    </source>
</evidence>
<feature type="domain" description="Mur ligase N-terminal catalytic" evidence="12">
    <location>
        <begin position="25"/>
        <end position="70"/>
    </location>
</feature>
<dbReference type="Proteomes" id="UP000580654">
    <property type="component" value="Unassembled WGS sequence"/>
</dbReference>
<comment type="caution">
    <text evidence="15">The sequence shown here is derived from an EMBL/GenBank/DDBJ whole genome shotgun (WGS) entry which is preliminary data.</text>
</comment>
<evidence type="ECO:0000256" key="10">
    <source>
        <dbReference type="HAMAP-Rule" id="MF_02019"/>
    </source>
</evidence>
<dbReference type="InterPro" id="IPR051046">
    <property type="entry name" value="MurCDEF_CellWall_CoF430Synth"/>
</dbReference>
<accession>A0A840XZT5</accession>
<evidence type="ECO:0000256" key="5">
    <source>
        <dbReference type="ARBA" id="ARBA00022840"/>
    </source>
</evidence>
<keyword evidence="9 10" id="KW-0961">Cell wall biogenesis/degradation</keyword>
<evidence type="ECO:0000256" key="7">
    <source>
        <dbReference type="ARBA" id="ARBA00022984"/>
    </source>
</evidence>
<dbReference type="InterPro" id="IPR036565">
    <property type="entry name" value="Mur-like_cat_sf"/>
</dbReference>
<dbReference type="SUPFAM" id="SSF63418">
    <property type="entry name" value="MurE/MurF N-terminal domain"/>
    <property type="match status" value="1"/>
</dbReference>
<keyword evidence="5 10" id="KW-0067">ATP-binding</keyword>
<organism evidence="15 16">
    <name type="scientific">Muricoccus pecuniae</name>
    <dbReference type="NCBI Taxonomy" id="693023"/>
    <lineage>
        <taxon>Bacteria</taxon>
        <taxon>Pseudomonadati</taxon>
        <taxon>Pseudomonadota</taxon>
        <taxon>Alphaproteobacteria</taxon>
        <taxon>Acetobacterales</taxon>
        <taxon>Roseomonadaceae</taxon>
        <taxon>Muricoccus</taxon>
    </lineage>
</organism>
<dbReference type="Gene3D" id="3.40.1390.10">
    <property type="entry name" value="MurE/MurF, N-terminal domain"/>
    <property type="match status" value="1"/>
</dbReference>
<gene>
    <name evidence="10" type="primary">murF</name>
    <name evidence="15" type="ORF">FHS87_000849</name>
</gene>
<keyword evidence="1 10" id="KW-0963">Cytoplasm</keyword>
<keyword evidence="3 10" id="KW-0132">Cell division</keyword>
<dbReference type="InterPro" id="IPR013221">
    <property type="entry name" value="Mur_ligase_cen"/>
</dbReference>
<evidence type="ECO:0000256" key="9">
    <source>
        <dbReference type="ARBA" id="ARBA00023316"/>
    </source>
</evidence>
<feature type="binding site" evidence="10">
    <location>
        <begin position="107"/>
        <end position="113"/>
    </location>
    <ligand>
        <name>ATP</name>
        <dbReference type="ChEBI" id="CHEBI:30616"/>
    </ligand>
</feature>
<dbReference type="AlphaFoldDB" id="A0A840XZT5"/>
<evidence type="ECO:0000259" key="13">
    <source>
        <dbReference type="Pfam" id="PF02875"/>
    </source>
</evidence>
<dbReference type="InterPro" id="IPR000713">
    <property type="entry name" value="Mur_ligase_N"/>
</dbReference>
<dbReference type="NCBIfam" id="TIGR01143">
    <property type="entry name" value="murF"/>
    <property type="match status" value="1"/>
</dbReference>
<comment type="function">
    <text evidence="10 11">Involved in cell wall formation. Catalyzes the final step in the synthesis of UDP-N-acetylmuramoyl-pentapeptide, the precursor of murein.</text>
</comment>
<feature type="domain" description="Mur ligase C-terminal" evidence="13">
    <location>
        <begin position="328"/>
        <end position="437"/>
    </location>
</feature>
<comment type="similarity">
    <text evidence="10">Belongs to the MurCDEF family. MurF subfamily.</text>
</comment>